<dbReference type="Proteomes" id="UP001479436">
    <property type="component" value="Unassembled WGS sequence"/>
</dbReference>
<reference evidence="5 6" key="1">
    <citation type="submission" date="2023-04" db="EMBL/GenBank/DDBJ databases">
        <title>Genome of Basidiobolus ranarum AG-B5.</title>
        <authorList>
            <person name="Stajich J.E."/>
            <person name="Carter-House D."/>
            <person name="Gryganskyi A."/>
        </authorList>
    </citation>
    <scope>NUCLEOTIDE SEQUENCE [LARGE SCALE GENOMIC DNA]</scope>
    <source>
        <strain evidence="5 6">AG-B5</strain>
    </source>
</reference>
<organism evidence="5 6">
    <name type="scientific">Basidiobolus ranarum</name>
    <dbReference type="NCBI Taxonomy" id="34480"/>
    <lineage>
        <taxon>Eukaryota</taxon>
        <taxon>Fungi</taxon>
        <taxon>Fungi incertae sedis</taxon>
        <taxon>Zoopagomycota</taxon>
        <taxon>Entomophthoromycotina</taxon>
        <taxon>Basidiobolomycetes</taxon>
        <taxon>Basidiobolales</taxon>
        <taxon>Basidiobolaceae</taxon>
        <taxon>Basidiobolus</taxon>
    </lineage>
</organism>
<feature type="region of interest" description="Disordered" evidence="4">
    <location>
        <begin position="109"/>
        <end position="512"/>
    </location>
</feature>
<keyword evidence="6" id="KW-1185">Reference proteome</keyword>
<evidence type="ECO:0000313" key="5">
    <source>
        <dbReference type="EMBL" id="KAK9764594.1"/>
    </source>
</evidence>
<name>A0ABR2WSZ4_9FUNG</name>
<evidence type="ECO:0000256" key="4">
    <source>
        <dbReference type="SAM" id="MobiDB-lite"/>
    </source>
</evidence>
<comment type="caution">
    <text evidence="5">The sequence shown here is derived from an EMBL/GenBank/DDBJ whole genome shotgun (WGS) entry which is preliminary data.</text>
</comment>
<dbReference type="SUPFAM" id="SSF48452">
    <property type="entry name" value="TPR-like"/>
    <property type="match status" value="1"/>
</dbReference>
<dbReference type="PROSITE" id="PS50293">
    <property type="entry name" value="TPR_REGION"/>
    <property type="match status" value="2"/>
</dbReference>
<feature type="compositionally biased region" description="Pro residues" evidence="4">
    <location>
        <begin position="224"/>
        <end position="237"/>
    </location>
</feature>
<protein>
    <submittedName>
        <fullName evidence="5">Glucose repression mediator protein</fullName>
    </submittedName>
</protein>
<evidence type="ECO:0000313" key="6">
    <source>
        <dbReference type="Proteomes" id="UP001479436"/>
    </source>
</evidence>
<keyword evidence="2" id="KW-0539">Nucleus</keyword>
<dbReference type="PANTHER" id="PTHR14017:SF1">
    <property type="entry name" value="LD02225P"/>
    <property type="match status" value="1"/>
</dbReference>
<dbReference type="InterPro" id="IPR011990">
    <property type="entry name" value="TPR-like_helical_dom_sf"/>
</dbReference>
<evidence type="ECO:0000256" key="1">
    <source>
        <dbReference type="ARBA" id="ARBA00004123"/>
    </source>
</evidence>
<dbReference type="PROSITE" id="PS50005">
    <property type="entry name" value="TPR"/>
    <property type="match status" value="1"/>
</dbReference>
<proteinExistence type="predicted"/>
<feature type="compositionally biased region" description="Low complexity" evidence="4">
    <location>
        <begin position="492"/>
        <end position="512"/>
    </location>
</feature>
<sequence length="512" mass="56485">MAQQKYNKAYEAYQQAVYRDGRNPTFWCSIGVLYYQIHQYRDALDAYSRAIRLNPYISEVWYDLGTLYESCNNQINDAIDAYQRAAELDPNNPHIKQRLLLLRNAQTAGSQPTAPIPQDVNLSTYQNNSNFPSQFQQGGATQGPPQGFPGYPPRSSGEMRPGNPPPMPHISNDRPGPPPPHEFSGYGRRSPPPLDHPPAIREEDGRMGEYPGARGPYGGGDSRPPYPPHMSPNPPISRPSQVESPHHSKDVRMPPASEMNSAYGRQSDNLPSIIGEKREIDDAARMSNGISNYHNNDNPVSNEPSSRPNDANLGDRRIQSMHSPINHNRPKPETYSPSSQNFKYEPYDNKSPNIPANGKDSRKGIPDVRNDDVKSESRNIEGKPGARSESANETGGNTTYESTKPLDEDYDGADALMSMMSMRSGKESGAVSQEPERLQSNETKRSHTMPPLPTNDDSSKTSSVSPHLAHSQNHRAGARAGSVPTENTGVNLSTQSSPQLPTQSPQQPKKQA</sequence>
<feature type="compositionally biased region" description="Basic and acidic residues" evidence="4">
    <location>
        <begin position="198"/>
        <end position="207"/>
    </location>
</feature>
<accession>A0ABR2WSZ4</accession>
<dbReference type="InterPro" id="IPR051630">
    <property type="entry name" value="Corepressor-Demethylase"/>
</dbReference>
<feature type="repeat" description="TPR" evidence="3">
    <location>
        <begin position="24"/>
        <end position="57"/>
    </location>
</feature>
<feature type="compositionally biased region" description="Low complexity" evidence="4">
    <location>
        <begin position="126"/>
        <end position="145"/>
    </location>
</feature>
<evidence type="ECO:0000256" key="2">
    <source>
        <dbReference type="ARBA" id="ARBA00023242"/>
    </source>
</evidence>
<dbReference type="Pfam" id="PF00515">
    <property type="entry name" value="TPR_1"/>
    <property type="match status" value="1"/>
</dbReference>
<feature type="compositionally biased region" description="Polar residues" evidence="4">
    <location>
        <begin position="258"/>
        <end position="270"/>
    </location>
</feature>
<feature type="compositionally biased region" description="Polar residues" evidence="4">
    <location>
        <begin position="288"/>
        <end position="309"/>
    </location>
</feature>
<evidence type="ECO:0000256" key="3">
    <source>
        <dbReference type="PROSITE-ProRule" id="PRU00339"/>
    </source>
</evidence>
<dbReference type="EMBL" id="JASJQH010000399">
    <property type="protein sequence ID" value="KAK9764594.1"/>
    <property type="molecule type" value="Genomic_DNA"/>
</dbReference>
<feature type="compositionally biased region" description="Basic and acidic residues" evidence="4">
    <location>
        <begin position="275"/>
        <end position="284"/>
    </location>
</feature>
<dbReference type="Gene3D" id="1.25.40.10">
    <property type="entry name" value="Tetratricopeptide repeat domain"/>
    <property type="match status" value="1"/>
</dbReference>
<feature type="compositionally biased region" description="Basic and acidic residues" evidence="4">
    <location>
        <begin position="434"/>
        <end position="445"/>
    </location>
</feature>
<feature type="compositionally biased region" description="Basic and acidic residues" evidence="4">
    <location>
        <begin position="359"/>
        <end position="386"/>
    </location>
</feature>
<dbReference type="Pfam" id="PF13181">
    <property type="entry name" value="TPR_8"/>
    <property type="match status" value="1"/>
</dbReference>
<feature type="compositionally biased region" description="Polar residues" evidence="4">
    <location>
        <begin position="389"/>
        <end position="402"/>
    </location>
</feature>
<comment type="subcellular location">
    <subcellularLocation>
        <location evidence="1">Nucleus</location>
    </subcellularLocation>
</comment>
<dbReference type="PANTHER" id="PTHR14017">
    <property type="entry name" value="LYSINE-SPECIFIC DEMETHYLASE"/>
    <property type="match status" value="1"/>
</dbReference>
<keyword evidence="3" id="KW-0802">TPR repeat</keyword>
<gene>
    <name evidence="5" type="primary">SSN6_4</name>
    <name evidence="5" type="ORF">K7432_007755</name>
</gene>
<dbReference type="InterPro" id="IPR019734">
    <property type="entry name" value="TPR_rpt"/>
</dbReference>
<dbReference type="SMART" id="SM00028">
    <property type="entry name" value="TPR"/>
    <property type="match status" value="2"/>
</dbReference>